<reference evidence="1 2" key="1">
    <citation type="submission" date="2024-09" db="EMBL/GenBank/DDBJ databases">
        <title>Laminarin stimulates single cell rates of sulfate reduction while oxygen inhibits transcriptomic activity in coastal marine sediment.</title>
        <authorList>
            <person name="Lindsay M."/>
            <person name="Orcutt B."/>
            <person name="Emerson D."/>
            <person name="Stepanauskas R."/>
            <person name="D'Angelo T."/>
        </authorList>
    </citation>
    <scope>NUCLEOTIDE SEQUENCE [LARGE SCALE GENOMIC DNA]</scope>
    <source>
        <strain evidence="1">SAG AM-311-K15</strain>
    </source>
</reference>
<dbReference type="Gene3D" id="3.40.50.720">
    <property type="entry name" value="NAD(P)-binding Rossmann-like Domain"/>
    <property type="match status" value="1"/>
</dbReference>
<dbReference type="EMBL" id="JBHPBY010000186">
    <property type="protein sequence ID" value="MFC1851411.1"/>
    <property type="molecule type" value="Genomic_DNA"/>
</dbReference>
<keyword evidence="2" id="KW-1185">Reference proteome</keyword>
<feature type="non-terminal residue" evidence="1">
    <location>
        <position position="1"/>
    </location>
</feature>
<proteinExistence type="predicted"/>
<accession>A0ABV6YYZ4</accession>
<evidence type="ECO:0000313" key="2">
    <source>
        <dbReference type="Proteomes" id="UP001594351"/>
    </source>
</evidence>
<dbReference type="SUPFAM" id="SSF51735">
    <property type="entry name" value="NAD(P)-binding Rossmann-fold domains"/>
    <property type="match status" value="1"/>
</dbReference>
<dbReference type="Pfam" id="PF13561">
    <property type="entry name" value="adh_short_C2"/>
    <property type="match status" value="1"/>
</dbReference>
<dbReference type="InterPro" id="IPR036291">
    <property type="entry name" value="NAD(P)-bd_dom_sf"/>
</dbReference>
<name>A0ABV6YYZ4_UNCC1</name>
<dbReference type="Proteomes" id="UP001594351">
    <property type="component" value="Unassembled WGS sequence"/>
</dbReference>
<organism evidence="1 2">
    <name type="scientific">candidate division CSSED10-310 bacterium</name>
    <dbReference type="NCBI Taxonomy" id="2855610"/>
    <lineage>
        <taxon>Bacteria</taxon>
        <taxon>Bacteria division CSSED10-310</taxon>
    </lineage>
</organism>
<comment type="caution">
    <text evidence="1">The sequence shown here is derived from an EMBL/GenBank/DDBJ whole genome shotgun (WGS) entry which is preliminary data.</text>
</comment>
<dbReference type="InterPro" id="IPR002347">
    <property type="entry name" value="SDR_fam"/>
</dbReference>
<protein>
    <submittedName>
        <fullName evidence="1">SDR family oxidoreductase</fullName>
    </submittedName>
</protein>
<sequence length="40" mass="4107">KYCAAGRAGEMSEVAAVILFLASEAASYINAQDIMVDGGI</sequence>
<evidence type="ECO:0000313" key="1">
    <source>
        <dbReference type="EMBL" id="MFC1851411.1"/>
    </source>
</evidence>
<gene>
    <name evidence="1" type="ORF">ACFL27_14535</name>
</gene>